<gene>
    <name evidence="2" type="ORF">ROA7745_02240</name>
</gene>
<dbReference type="Pfam" id="PF00903">
    <property type="entry name" value="Glyoxalase"/>
    <property type="match status" value="1"/>
</dbReference>
<organism evidence="2 3">
    <name type="scientific">Roseovarius aestuarii</name>
    <dbReference type="NCBI Taxonomy" id="475083"/>
    <lineage>
        <taxon>Bacteria</taxon>
        <taxon>Pseudomonadati</taxon>
        <taxon>Pseudomonadota</taxon>
        <taxon>Alphaproteobacteria</taxon>
        <taxon>Rhodobacterales</taxon>
        <taxon>Roseobacteraceae</taxon>
        <taxon>Roseovarius</taxon>
    </lineage>
</organism>
<dbReference type="OrthoDB" id="9812656at2"/>
<dbReference type="Gene3D" id="3.10.180.10">
    <property type="entry name" value="2,3-Dihydroxybiphenyl 1,2-Dioxygenase, domain 1"/>
    <property type="match status" value="1"/>
</dbReference>
<proteinExistence type="predicted"/>
<evidence type="ECO:0000259" key="1">
    <source>
        <dbReference type="PROSITE" id="PS51819"/>
    </source>
</evidence>
<dbReference type="EMBL" id="FWXB01000007">
    <property type="protein sequence ID" value="SMC12415.1"/>
    <property type="molecule type" value="Genomic_DNA"/>
</dbReference>
<dbReference type="PANTHER" id="PTHR21366:SF14">
    <property type="entry name" value="GLYOXALASE DOMAIN-CONTAINING PROTEIN 5"/>
    <property type="match status" value="1"/>
</dbReference>
<dbReference type="InterPro" id="IPR004360">
    <property type="entry name" value="Glyas_Fos-R_dOase_dom"/>
</dbReference>
<dbReference type="CDD" id="cd07253">
    <property type="entry name" value="GLOD5"/>
    <property type="match status" value="1"/>
</dbReference>
<sequence length="133" mass="14344">MTPALTALDHLVLTVDDIDATLEFYENVLGMQAIQFAPSGGGPRWALKFGTQKINLHQAGAEFEPRASHPQPGSADLCFLSDTPLAAWTHHLNVRNIAIEEGPVARSGTSGPINSIYIRDPDNNLIEIANQGD</sequence>
<dbReference type="InterPro" id="IPR037523">
    <property type="entry name" value="VOC_core"/>
</dbReference>
<protein>
    <submittedName>
        <fullName evidence="2">Virulence protein</fullName>
    </submittedName>
</protein>
<dbReference type="PROSITE" id="PS51819">
    <property type="entry name" value="VOC"/>
    <property type="match status" value="1"/>
</dbReference>
<reference evidence="2 3" key="1">
    <citation type="submission" date="2017-03" db="EMBL/GenBank/DDBJ databases">
        <authorList>
            <person name="Afonso C.L."/>
            <person name="Miller P.J."/>
            <person name="Scott M.A."/>
            <person name="Spackman E."/>
            <person name="Goraichik I."/>
            <person name="Dimitrov K.M."/>
            <person name="Suarez D.L."/>
            <person name="Swayne D.E."/>
        </authorList>
    </citation>
    <scope>NUCLEOTIDE SEQUENCE [LARGE SCALE GENOMIC DNA]</scope>
    <source>
        <strain evidence="2 3">CECT 7745</strain>
    </source>
</reference>
<dbReference type="PANTHER" id="PTHR21366">
    <property type="entry name" value="GLYOXALASE FAMILY PROTEIN"/>
    <property type="match status" value="1"/>
</dbReference>
<dbReference type="Proteomes" id="UP000193224">
    <property type="component" value="Unassembled WGS sequence"/>
</dbReference>
<accession>A0A1X7BS33</accession>
<dbReference type="SUPFAM" id="SSF54593">
    <property type="entry name" value="Glyoxalase/Bleomycin resistance protein/Dihydroxybiphenyl dioxygenase"/>
    <property type="match status" value="1"/>
</dbReference>
<name>A0A1X7BS33_9RHOB</name>
<evidence type="ECO:0000313" key="2">
    <source>
        <dbReference type="EMBL" id="SMC12415.1"/>
    </source>
</evidence>
<dbReference type="InterPro" id="IPR029068">
    <property type="entry name" value="Glyas_Bleomycin-R_OHBP_Dase"/>
</dbReference>
<dbReference type="RefSeq" id="WP_085800369.1">
    <property type="nucleotide sequence ID" value="NZ_FWXB01000007.1"/>
</dbReference>
<keyword evidence="3" id="KW-1185">Reference proteome</keyword>
<dbReference type="InterPro" id="IPR050383">
    <property type="entry name" value="GlyoxalaseI/FosfomycinResist"/>
</dbReference>
<dbReference type="AlphaFoldDB" id="A0A1X7BS33"/>
<evidence type="ECO:0000313" key="3">
    <source>
        <dbReference type="Proteomes" id="UP000193224"/>
    </source>
</evidence>
<feature type="domain" description="VOC" evidence="1">
    <location>
        <begin position="7"/>
        <end position="131"/>
    </location>
</feature>